<dbReference type="VEuPathDB" id="FungiDB:VP01_13704g1"/>
<comment type="caution">
    <text evidence="1">The sequence shown here is derived from an EMBL/GenBank/DDBJ whole genome shotgun (WGS) entry which is preliminary data.</text>
</comment>
<gene>
    <name evidence="1" type="ORF">VP01_13704g1</name>
</gene>
<organism evidence="1 2">
    <name type="scientific">Puccinia sorghi</name>
    <dbReference type="NCBI Taxonomy" id="27349"/>
    <lineage>
        <taxon>Eukaryota</taxon>
        <taxon>Fungi</taxon>
        <taxon>Dikarya</taxon>
        <taxon>Basidiomycota</taxon>
        <taxon>Pucciniomycotina</taxon>
        <taxon>Pucciniomycetes</taxon>
        <taxon>Pucciniales</taxon>
        <taxon>Pucciniaceae</taxon>
        <taxon>Puccinia</taxon>
    </lineage>
</organism>
<dbReference type="STRING" id="27349.A0A0L6VM71"/>
<reference evidence="1 2" key="1">
    <citation type="submission" date="2015-08" db="EMBL/GenBank/DDBJ databases">
        <title>Next Generation Sequencing and Analysis of the Genome of Puccinia sorghi L Schw, the Causal Agent of Maize Common Rust.</title>
        <authorList>
            <person name="Rochi L."/>
            <person name="Burguener G."/>
            <person name="Darino M."/>
            <person name="Turjanski A."/>
            <person name="Kreff E."/>
            <person name="Dieguez M.J."/>
            <person name="Sacco F."/>
        </authorList>
    </citation>
    <scope>NUCLEOTIDE SEQUENCE [LARGE SCALE GENOMIC DNA]</scope>
    <source>
        <strain evidence="1 2">RO10H11247</strain>
    </source>
</reference>
<feature type="non-terminal residue" evidence="1">
    <location>
        <position position="1"/>
    </location>
</feature>
<name>A0A0L6VM71_9BASI</name>
<dbReference type="AlphaFoldDB" id="A0A0L6VM71"/>
<feature type="non-terminal residue" evidence="1">
    <location>
        <position position="122"/>
    </location>
</feature>
<evidence type="ECO:0000313" key="2">
    <source>
        <dbReference type="Proteomes" id="UP000037035"/>
    </source>
</evidence>
<proteinExistence type="predicted"/>
<sequence length="122" mass="13830">KQIEVAKTLGILDQQVRCTIDDARNNKKSASTNQSGAKLKLKTDIVTSILLLLEDNPSTTLKKLTDHVKNNHEIQVFPGAIQKMLKTINVTWKNVTPIPRKWNEAAFLQQQHDYVLNRVTNV</sequence>
<accession>A0A0L6VM71</accession>
<dbReference type="Proteomes" id="UP000037035">
    <property type="component" value="Unassembled WGS sequence"/>
</dbReference>
<evidence type="ECO:0000313" key="1">
    <source>
        <dbReference type="EMBL" id="KNZ61687.1"/>
    </source>
</evidence>
<protein>
    <submittedName>
        <fullName evidence="1">Uncharacterized protein</fullName>
    </submittedName>
</protein>
<dbReference type="EMBL" id="LAVV01004115">
    <property type="protein sequence ID" value="KNZ61687.1"/>
    <property type="molecule type" value="Genomic_DNA"/>
</dbReference>
<dbReference type="OrthoDB" id="2280777at2759"/>
<keyword evidence="2" id="KW-1185">Reference proteome</keyword>